<protein>
    <submittedName>
        <fullName evidence="1">Uncharacterized protein</fullName>
    </submittedName>
</protein>
<keyword evidence="2" id="KW-1185">Reference proteome</keyword>
<accession>A0ABP0U3L0</accession>
<reference evidence="1" key="1">
    <citation type="submission" date="2024-02" db="EMBL/GenBank/DDBJ databases">
        <authorList>
            <consortium name="ELIXIR-Norway"/>
            <consortium name="Elixir Norway"/>
        </authorList>
    </citation>
    <scope>NUCLEOTIDE SEQUENCE</scope>
</reference>
<organism evidence="1 2">
    <name type="scientific">Sphagnum troendelagicum</name>
    <dbReference type="NCBI Taxonomy" id="128251"/>
    <lineage>
        <taxon>Eukaryota</taxon>
        <taxon>Viridiplantae</taxon>
        <taxon>Streptophyta</taxon>
        <taxon>Embryophyta</taxon>
        <taxon>Bryophyta</taxon>
        <taxon>Sphagnophytina</taxon>
        <taxon>Sphagnopsida</taxon>
        <taxon>Sphagnales</taxon>
        <taxon>Sphagnaceae</taxon>
        <taxon>Sphagnum</taxon>
    </lineage>
</organism>
<name>A0ABP0U3L0_9BRYO</name>
<dbReference type="PANTHER" id="PTHR43139:SF52">
    <property type="entry name" value="SI:DKEY-122A22.2"/>
    <property type="match status" value="1"/>
</dbReference>
<dbReference type="EMBL" id="OZ019910">
    <property type="protein sequence ID" value="CAK9211805.1"/>
    <property type="molecule type" value="Genomic_DNA"/>
</dbReference>
<gene>
    <name evidence="1" type="ORF">CSSPTR1EN2_LOCUS11035</name>
</gene>
<dbReference type="Proteomes" id="UP001497512">
    <property type="component" value="Chromosome 18"/>
</dbReference>
<dbReference type="PANTHER" id="PTHR43139">
    <property type="entry name" value="SI:DKEY-122A22.2"/>
    <property type="match status" value="1"/>
</dbReference>
<evidence type="ECO:0000313" key="2">
    <source>
        <dbReference type="Proteomes" id="UP001497512"/>
    </source>
</evidence>
<proteinExistence type="predicted"/>
<evidence type="ECO:0000313" key="1">
    <source>
        <dbReference type="EMBL" id="CAK9211805.1"/>
    </source>
</evidence>
<sequence>MVASRMAEMYPNFVKKVVISSSGVGFVSTSLDELLAKINLSSISELMLPSSVKGMKVFLANVTYKVMWLLNFILHDMLQVSLTHHHPLSQT</sequence>
<dbReference type="InterPro" id="IPR052370">
    <property type="entry name" value="Meta-cleavage_hydrolase"/>
</dbReference>